<reference evidence="13 14" key="1">
    <citation type="submission" date="2020-04" db="EMBL/GenBank/DDBJ databases">
        <authorList>
            <person name="Alioto T."/>
            <person name="Alioto T."/>
            <person name="Gomez Garrido J."/>
        </authorList>
    </citation>
    <scope>NUCLEOTIDE SEQUENCE [LARGE SCALE GENOMIC DNA]</scope>
</reference>
<dbReference type="AlphaFoldDB" id="A0A8S1CUK5"/>
<dbReference type="Gene3D" id="1.20.1070.10">
    <property type="entry name" value="Rhodopsin 7-helix transmembrane proteins"/>
    <property type="match status" value="1"/>
</dbReference>
<keyword evidence="6 10" id="KW-0297">G-protein coupled receptor</keyword>
<gene>
    <name evidence="13" type="ORF">CLODIP_2_CD12829</name>
</gene>
<evidence type="ECO:0000256" key="11">
    <source>
        <dbReference type="SAM" id="Phobius"/>
    </source>
</evidence>
<feature type="transmembrane region" description="Helical" evidence="11">
    <location>
        <begin position="224"/>
        <end position="246"/>
    </location>
</feature>
<dbReference type="PANTHER" id="PTHR24247:SF202">
    <property type="entry name" value="5-HYDROXYTRYPTAMINE RECEPTOR 1"/>
    <property type="match status" value="1"/>
</dbReference>
<dbReference type="InterPro" id="IPR000276">
    <property type="entry name" value="GPCR_Rhodpsn"/>
</dbReference>
<dbReference type="PROSITE" id="PS00237">
    <property type="entry name" value="G_PROTEIN_RECEP_F1_1"/>
    <property type="match status" value="1"/>
</dbReference>
<dbReference type="GO" id="GO:0005886">
    <property type="term" value="C:plasma membrane"/>
    <property type="evidence" value="ECO:0007669"/>
    <property type="project" value="UniProtKB-SubCell"/>
</dbReference>
<dbReference type="EMBL" id="CADEPI010000073">
    <property type="protein sequence ID" value="CAB3372417.1"/>
    <property type="molecule type" value="Genomic_DNA"/>
</dbReference>
<evidence type="ECO:0000313" key="13">
    <source>
        <dbReference type="EMBL" id="CAB3372417.1"/>
    </source>
</evidence>
<feature type="transmembrane region" description="Helical" evidence="11">
    <location>
        <begin position="6"/>
        <end position="28"/>
    </location>
</feature>
<keyword evidence="4 10" id="KW-0812">Transmembrane</keyword>
<dbReference type="GO" id="GO:0045202">
    <property type="term" value="C:synapse"/>
    <property type="evidence" value="ECO:0007669"/>
    <property type="project" value="GOC"/>
</dbReference>
<dbReference type="GO" id="GO:0030425">
    <property type="term" value="C:dendrite"/>
    <property type="evidence" value="ECO:0007669"/>
    <property type="project" value="TreeGrafter"/>
</dbReference>
<dbReference type="SUPFAM" id="SSF81321">
    <property type="entry name" value="Family A G protein-coupled receptor-like"/>
    <property type="match status" value="1"/>
</dbReference>
<comment type="subcellular location">
    <subcellularLocation>
        <location evidence="1">Cell membrane</location>
        <topology evidence="1">Multi-pass membrane protein</topology>
    </subcellularLocation>
</comment>
<evidence type="ECO:0000256" key="7">
    <source>
        <dbReference type="ARBA" id="ARBA00023136"/>
    </source>
</evidence>
<dbReference type="Pfam" id="PF00001">
    <property type="entry name" value="7tm_1"/>
    <property type="match status" value="1"/>
</dbReference>
<evidence type="ECO:0000256" key="4">
    <source>
        <dbReference type="ARBA" id="ARBA00022692"/>
    </source>
</evidence>
<organism evidence="13 14">
    <name type="scientific">Cloeon dipterum</name>
    <dbReference type="NCBI Taxonomy" id="197152"/>
    <lineage>
        <taxon>Eukaryota</taxon>
        <taxon>Metazoa</taxon>
        <taxon>Ecdysozoa</taxon>
        <taxon>Arthropoda</taxon>
        <taxon>Hexapoda</taxon>
        <taxon>Insecta</taxon>
        <taxon>Pterygota</taxon>
        <taxon>Palaeoptera</taxon>
        <taxon>Ephemeroptera</taxon>
        <taxon>Pisciforma</taxon>
        <taxon>Baetidae</taxon>
        <taxon>Cloeon</taxon>
    </lineage>
</organism>
<evidence type="ECO:0000256" key="10">
    <source>
        <dbReference type="RuleBase" id="RU000688"/>
    </source>
</evidence>
<comment type="caution">
    <text evidence="13">The sequence shown here is derived from an EMBL/GenBank/DDBJ whole genome shotgun (WGS) entry which is preliminary data.</text>
</comment>
<protein>
    <recommendedName>
        <fullName evidence="12">G-protein coupled receptors family 1 profile domain-containing protein</fullName>
    </recommendedName>
</protein>
<evidence type="ECO:0000256" key="9">
    <source>
        <dbReference type="ARBA" id="ARBA00023224"/>
    </source>
</evidence>
<evidence type="ECO:0000256" key="3">
    <source>
        <dbReference type="ARBA" id="ARBA00022475"/>
    </source>
</evidence>
<dbReference type="PROSITE" id="PS50262">
    <property type="entry name" value="G_PROTEIN_RECEP_F1_2"/>
    <property type="match status" value="1"/>
</dbReference>
<keyword evidence="5 11" id="KW-1133">Transmembrane helix</keyword>
<dbReference type="GO" id="GO:0007187">
    <property type="term" value="P:G protein-coupled receptor signaling pathway, coupled to cyclic nucleotide second messenger"/>
    <property type="evidence" value="ECO:0007669"/>
    <property type="project" value="TreeGrafter"/>
</dbReference>
<evidence type="ECO:0000256" key="2">
    <source>
        <dbReference type="ARBA" id="ARBA00010663"/>
    </source>
</evidence>
<keyword evidence="7 11" id="KW-0472">Membrane</keyword>
<dbReference type="SMART" id="SM01381">
    <property type="entry name" value="7TM_GPCR_Srsx"/>
    <property type="match status" value="1"/>
</dbReference>
<feature type="transmembrane region" description="Helical" evidence="11">
    <location>
        <begin position="118"/>
        <end position="139"/>
    </location>
</feature>
<accession>A0A8S1CUK5</accession>
<dbReference type="OrthoDB" id="10042731at2759"/>
<evidence type="ECO:0000313" key="14">
    <source>
        <dbReference type="Proteomes" id="UP000494165"/>
    </source>
</evidence>
<keyword evidence="9 10" id="KW-0807">Transducer</keyword>
<proteinExistence type="inferred from homology"/>
<keyword evidence="3" id="KW-1003">Cell membrane</keyword>
<evidence type="ECO:0000256" key="6">
    <source>
        <dbReference type="ARBA" id="ARBA00023040"/>
    </source>
</evidence>
<evidence type="ECO:0000259" key="12">
    <source>
        <dbReference type="PROSITE" id="PS50262"/>
    </source>
</evidence>
<comment type="similarity">
    <text evidence="2 10">Belongs to the G-protein coupled receptor 1 family.</text>
</comment>
<dbReference type="Proteomes" id="UP000494165">
    <property type="component" value="Unassembled WGS sequence"/>
</dbReference>
<dbReference type="PRINTS" id="PR00237">
    <property type="entry name" value="GPCRRHODOPSN"/>
</dbReference>
<feature type="transmembrane region" description="Helical" evidence="11">
    <location>
        <begin position="75"/>
        <end position="97"/>
    </location>
</feature>
<feature type="domain" description="G-protein coupled receptors family 1 profile" evidence="12">
    <location>
        <begin position="19"/>
        <end position="277"/>
    </location>
</feature>
<feature type="transmembrane region" description="Helical" evidence="11">
    <location>
        <begin position="159"/>
        <end position="182"/>
    </location>
</feature>
<sequence length="336" mass="37793">MEWIIAAVDGILMVLILGGNCITVTVIIKKPKLATSSNQFVLGLALADMLVGVSMPYHMTFYISEEMGNSLPLCLLRFVLMIMACSASVLHLICIAVDRYLAIIYPLRHQVIVTKGRARHVIFCNWMIAIAISTMPIYWNEWQEHSKRCAIENILPANFFLFVVIPAFTFLLVIMLCTYVRIHQVASSHATRLSQQRLSCSQISIHVGTNEIQHLQKGKKSMQVVALVLGCFCVCWCPYLTISTLILHGYRSQVLELAYNLAFSFAMANSCMNPIIYAWKNQDFKCAFQELLSCCRSPTAASHDDIVRSRSQSNLEARASASTSRSSIHDLQVERF</sequence>
<evidence type="ECO:0000256" key="8">
    <source>
        <dbReference type="ARBA" id="ARBA00023170"/>
    </source>
</evidence>
<feature type="transmembrane region" description="Helical" evidence="11">
    <location>
        <begin position="258"/>
        <end position="279"/>
    </location>
</feature>
<dbReference type="GO" id="GO:0004993">
    <property type="term" value="F:G protein-coupled serotonin receptor activity"/>
    <property type="evidence" value="ECO:0007669"/>
    <property type="project" value="TreeGrafter"/>
</dbReference>
<dbReference type="InterPro" id="IPR017452">
    <property type="entry name" value="GPCR_Rhodpsn_7TM"/>
</dbReference>
<evidence type="ECO:0000256" key="1">
    <source>
        <dbReference type="ARBA" id="ARBA00004651"/>
    </source>
</evidence>
<dbReference type="GO" id="GO:0007268">
    <property type="term" value="P:chemical synaptic transmission"/>
    <property type="evidence" value="ECO:0007669"/>
    <property type="project" value="TreeGrafter"/>
</dbReference>
<feature type="transmembrane region" description="Helical" evidence="11">
    <location>
        <begin position="40"/>
        <end position="63"/>
    </location>
</feature>
<name>A0A8S1CUK5_9INSE</name>
<keyword evidence="14" id="KW-1185">Reference proteome</keyword>
<keyword evidence="8 10" id="KW-0675">Receptor</keyword>
<dbReference type="PANTHER" id="PTHR24247">
    <property type="entry name" value="5-HYDROXYTRYPTAMINE RECEPTOR"/>
    <property type="match status" value="1"/>
</dbReference>
<dbReference type="GO" id="GO:0030594">
    <property type="term" value="F:neurotransmitter receptor activity"/>
    <property type="evidence" value="ECO:0007669"/>
    <property type="project" value="TreeGrafter"/>
</dbReference>
<evidence type="ECO:0000256" key="5">
    <source>
        <dbReference type="ARBA" id="ARBA00022989"/>
    </source>
</evidence>